<comment type="caution">
    <text evidence="1">The sequence shown here is derived from an EMBL/GenBank/DDBJ whole genome shotgun (WGS) entry which is preliminary data.</text>
</comment>
<dbReference type="RefSeq" id="WP_006623389.1">
    <property type="nucleotide sequence ID" value="NZ_ABYK01000096.1"/>
</dbReference>
<reference evidence="1 2" key="1">
    <citation type="journal article" date="2011" name="Appl. Environ. Microbiol.">
        <title>Contribution of a Sodium Ion Gradient to Energy Conservation during Fermentation in the Cyanobacterium Arthrospira (Spirulina) maxima CS-328.</title>
        <authorList>
            <person name="Carrieri D."/>
            <person name="Ananyev G."/>
            <person name="Lenz O."/>
            <person name="Bryant D.A."/>
            <person name="Dismukes G.C."/>
        </authorList>
    </citation>
    <scope>NUCLEOTIDE SEQUENCE [LARGE SCALE GENOMIC DNA]</scope>
    <source>
        <strain evidence="1 2">CS-328</strain>
    </source>
</reference>
<gene>
    <name evidence="1" type="ORF">AmaxDRAFT_5560</name>
</gene>
<proteinExistence type="predicted"/>
<organism evidence="1 2">
    <name type="scientific">Limnospira maxima CS-328</name>
    <dbReference type="NCBI Taxonomy" id="513049"/>
    <lineage>
        <taxon>Bacteria</taxon>
        <taxon>Bacillati</taxon>
        <taxon>Cyanobacteriota</taxon>
        <taxon>Cyanophyceae</taxon>
        <taxon>Oscillatoriophycideae</taxon>
        <taxon>Oscillatoriales</taxon>
        <taxon>Sirenicapillariaceae</taxon>
        <taxon>Limnospira</taxon>
    </lineage>
</organism>
<protein>
    <recommendedName>
        <fullName evidence="3">SCP2 domain-containing protein</fullName>
    </recommendedName>
</protein>
<dbReference type="AlphaFoldDB" id="B5W9W0"/>
<accession>B5W9W0</accession>
<dbReference type="Proteomes" id="UP000004061">
    <property type="component" value="Unassembled WGS sequence"/>
</dbReference>
<evidence type="ECO:0008006" key="3">
    <source>
        <dbReference type="Google" id="ProtNLM"/>
    </source>
</evidence>
<sequence length="186" mass="20711">MIDTLNCSPQQLAIWLSRLVEILRSQGGLTWHSFVQTVAGKTAIIEIDGIQLRLNANHSEPIQVDITDNSDNLESVEALNFGSQAETLRDLIGGRLTLDQGVAIGKIHLRGSLSELLGIHKLTMDIVAESAINPQLQRLWKEFDDLWFRPSFPPPVLSLEEQAAQHGELIRKVPHDVLQISVEPEN</sequence>
<keyword evidence="2" id="KW-1185">Reference proteome</keyword>
<name>B5W9W0_LIMMA</name>
<evidence type="ECO:0000313" key="1">
    <source>
        <dbReference type="EMBL" id="EDZ91683.1"/>
    </source>
</evidence>
<evidence type="ECO:0000313" key="2">
    <source>
        <dbReference type="Proteomes" id="UP000004061"/>
    </source>
</evidence>
<dbReference type="EMBL" id="ABYK01000096">
    <property type="protein sequence ID" value="EDZ91683.1"/>
    <property type="molecule type" value="Genomic_DNA"/>
</dbReference>